<name>A0A9W8YUF1_9PEZI</name>
<dbReference type="InterPro" id="IPR050904">
    <property type="entry name" value="Adhesion/Biosynth-related"/>
</dbReference>
<dbReference type="EMBL" id="JAPEVB010000003">
    <property type="protein sequence ID" value="KAJ4390687.1"/>
    <property type="molecule type" value="Genomic_DNA"/>
</dbReference>
<dbReference type="InterPro" id="IPR000782">
    <property type="entry name" value="FAS1_domain"/>
</dbReference>
<dbReference type="SUPFAM" id="SSF82153">
    <property type="entry name" value="FAS1 domain"/>
    <property type="match status" value="1"/>
</dbReference>
<reference evidence="3" key="1">
    <citation type="submission" date="2022-10" db="EMBL/GenBank/DDBJ databases">
        <title>Tapping the CABI collections for fungal endophytes: first genome assemblies for Collariella, Neodidymelliopsis, Ascochyta clinopodiicola, Didymella pomorum, Didymosphaeria variabile, Neocosmospora piperis and Neocucurbitaria cava.</title>
        <authorList>
            <person name="Hill R."/>
        </authorList>
    </citation>
    <scope>NUCLEOTIDE SEQUENCE</scope>
    <source>
        <strain evidence="3">IMI 355082</strain>
    </source>
</reference>
<proteinExistence type="predicted"/>
<dbReference type="PROSITE" id="PS50213">
    <property type="entry name" value="FAS1"/>
    <property type="match status" value="1"/>
</dbReference>
<keyword evidence="1" id="KW-0732">Signal</keyword>
<feature type="domain" description="FAS1" evidence="2">
    <location>
        <begin position="22"/>
        <end position="166"/>
    </location>
</feature>
<organism evidence="3 4">
    <name type="scientific">Gnomoniopsis smithogilvyi</name>
    <dbReference type="NCBI Taxonomy" id="1191159"/>
    <lineage>
        <taxon>Eukaryota</taxon>
        <taxon>Fungi</taxon>
        <taxon>Dikarya</taxon>
        <taxon>Ascomycota</taxon>
        <taxon>Pezizomycotina</taxon>
        <taxon>Sordariomycetes</taxon>
        <taxon>Sordariomycetidae</taxon>
        <taxon>Diaporthales</taxon>
        <taxon>Gnomoniaceae</taxon>
        <taxon>Gnomoniopsis</taxon>
    </lineage>
</organism>
<evidence type="ECO:0000313" key="3">
    <source>
        <dbReference type="EMBL" id="KAJ4390687.1"/>
    </source>
</evidence>
<comment type="caution">
    <text evidence="3">The sequence shown here is derived from an EMBL/GenBank/DDBJ whole genome shotgun (WGS) entry which is preliminary data.</text>
</comment>
<keyword evidence="4" id="KW-1185">Reference proteome</keyword>
<gene>
    <name evidence="3" type="ORF">N0V93_004285</name>
</gene>
<dbReference type="AlphaFoldDB" id="A0A9W8YUF1"/>
<evidence type="ECO:0000313" key="4">
    <source>
        <dbReference type="Proteomes" id="UP001140453"/>
    </source>
</evidence>
<protein>
    <recommendedName>
        <fullName evidence="2">FAS1 domain-containing protein</fullName>
    </recommendedName>
</protein>
<dbReference type="Gene3D" id="2.30.180.10">
    <property type="entry name" value="FAS1 domain"/>
    <property type="match status" value="2"/>
</dbReference>
<dbReference type="Proteomes" id="UP001140453">
    <property type="component" value="Unassembled WGS sequence"/>
</dbReference>
<dbReference type="InterPro" id="IPR036378">
    <property type="entry name" value="FAS1_dom_sf"/>
</dbReference>
<feature type="chain" id="PRO_5040785728" description="FAS1 domain-containing protein" evidence="1">
    <location>
        <begin position="23"/>
        <end position="347"/>
    </location>
</feature>
<dbReference type="PANTHER" id="PTHR10900">
    <property type="entry name" value="PERIOSTIN-RELATED"/>
    <property type="match status" value="1"/>
</dbReference>
<dbReference type="OrthoDB" id="286301at2759"/>
<sequence>MSSKGWPRVIASTFWVLAGAQNQPLLSTIATIPALSTFSSVLNVTGGNKLNPAFEERFNSALDGRNYTAFVPTNDAFAKVSSSLVGALSSAPAYPILESILRTHIAEGLVTSTDIISASPVMAIEGFPLAAQSTGAGFIFVNGQAKIVAVDSFSSNGVVHQIDQILNPFTSYFGVSNATIAPQTFDTEGTTADILLNDERLTHTRDILLALQPDFIHGRLKLSKPGGALQIFAAPSNGAFAAAPPGTVESSIAPSNQPLSLQLFTFGLLDTDTKYEDLEFSAGPIQVASAFTGINVTARQTPGAATFLNNAAVQAQVCGQEGGCVWILDRILDPLYLAFGPLNRAGS</sequence>
<accession>A0A9W8YUF1</accession>
<dbReference type="PANTHER" id="PTHR10900:SF77">
    <property type="entry name" value="FI19380P1"/>
    <property type="match status" value="1"/>
</dbReference>
<evidence type="ECO:0000256" key="1">
    <source>
        <dbReference type="SAM" id="SignalP"/>
    </source>
</evidence>
<dbReference type="Pfam" id="PF02469">
    <property type="entry name" value="Fasciclin"/>
    <property type="match status" value="1"/>
</dbReference>
<evidence type="ECO:0000259" key="2">
    <source>
        <dbReference type="PROSITE" id="PS50213"/>
    </source>
</evidence>
<dbReference type="SMART" id="SM00554">
    <property type="entry name" value="FAS1"/>
    <property type="match status" value="1"/>
</dbReference>
<feature type="signal peptide" evidence="1">
    <location>
        <begin position="1"/>
        <end position="22"/>
    </location>
</feature>